<evidence type="ECO:0000256" key="2">
    <source>
        <dbReference type="ARBA" id="ARBA00023276"/>
    </source>
</evidence>
<dbReference type="Gene3D" id="2.130.10.10">
    <property type="entry name" value="YVTN repeat-like/Quinoprotein amine dehydrogenase"/>
    <property type="match status" value="2"/>
</dbReference>
<accession>A0A4Z0LUX2</accession>
<dbReference type="InterPro" id="IPR036278">
    <property type="entry name" value="Sialidase_sf"/>
</dbReference>
<feature type="domain" description="Photosynthesis system II assembly factor Ycf48/Hcf136-like" evidence="5">
    <location>
        <begin position="186"/>
        <end position="327"/>
    </location>
</feature>
<dbReference type="RefSeq" id="WP_135446435.1">
    <property type="nucleotide sequence ID" value="NZ_SRLE01000016.1"/>
</dbReference>
<keyword evidence="3" id="KW-0175">Coiled coil</keyword>
<comment type="caution">
    <text evidence="6">The sequence shown here is derived from an EMBL/GenBank/DDBJ whole genome shotgun (WGS) entry which is preliminary data.</text>
</comment>
<sequence length="383" mass="41380">MSKPFGHSIRPLIAVLALGVSLALPQYAAAADYALLTPGAAHSLLLDIASAGERLVAVGERGHILYSDDQGASWVQAKVPTSVMLTRLWFADARRGWAVGHDGNILVSEDGGVHWELQRDGVSDQARINEERLARARETVQTLRAELAQQAGEAAQDKLEALEEAEYELDVARELMREPVFPPPLMAVWFADRERGWAAGAFGTLLRTRNGGRHWEDWGWKVENPDELHFNGVTGDSRGRIYLASEWGYVFRGTNGGESWQALETGYEGSFFGVLTNPATDSVFAYGLRGTIYRSTDGGDDWQELESRTRASLFGAAATEEGALVFVGQDSAAVLSRDDGDSFRELAAPGRRGLTGVAATDGRLFVTGDGGSEALAVAPRAGE</sequence>
<dbReference type="Pfam" id="PF14870">
    <property type="entry name" value="PSII_BNR"/>
    <property type="match status" value="1"/>
</dbReference>
<organism evidence="6 7">
    <name type="scientific">Mangrovimicrobium sediminis</name>
    <dbReference type="NCBI Taxonomy" id="2562682"/>
    <lineage>
        <taxon>Bacteria</taxon>
        <taxon>Pseudomonadati</taxon>
        <taxon>Pseudomonadota</taxon>
        <taxon>Gammaproteobacteria</taxon>
        <taxon>Cellvibrionales</taxon>
        <taxon>Halieaceae</taxon>
        <taxon>Mangrovimicrobium</taxon>
    </lineage>
</organism>
<proteinExistence type="predicted"/>
<evidence type="ECO:0000313" key="6">
    <source>
        <dbReference type="EMBL" id="TGD71112.1"/>
    </source>
</evidence>
<name>A0A4Z0LUX2_9GAMM</name>
<dbReference type="EMBL" id="SRLE01000016">
    <property type="protein sequence ID" value="TGD71112.1"/>
    <property type="molecule type" value="Genomic_DNA"/>
</dbReference>
<keyword evidence="4" id="KW-0732">Signal</keyword>
<reference evidence="6 7" key="1">
    <citation type="submission" date="2019-04" db="EMBL/GenBank/DDBJ databases">
        <title>Taxonomy of novel Haliea sp. from mangrove soil of West Coast of India.</title>
        <authorList>
            <person name="Verma A."/>
            <person name="Kumar P."/>
            <person name="Krishnamurthi S."/>
        </authorList>
    </citation>
    <scope>NUCLEOTIDE SEQUENCE [LARGE SCALE GENOMIC DNA]</scope>
    <source>
        <strain evidence="6 7">SAOS-164</strain>
    </source>
</reference>
<dbReference type="GO" id="GO:0009523">
    <property type="term" value="C:photosystem II"/>
    <property type="evidence" value="ECO:0007669"/>
    <property type="project" value="UniProtKB-KW"/>
</dbReference>
<evidence type="ECO:0000256" key="4">
    <source>
        <dbReference type="SAM" id="SignalP"/>
    </source>
</evidence>
<evidence type="ECO:0000259" key="5">
    <source>
        <dbReference type="Pfam" id="PF14870"/>
    </source>
</evidence>
<dbReference type="Proteomes" id="UP000298050">
    <property type="component" value="Unassembled WGS sequence"/>
</dbReference>
<keyword evidence="1" id="KW-0602">Photosynthesis</keyword>
<dbReference type="PANTHER" id="PTHR47199:SF2">
    <property type="entry name" value="PHOTOSYSTEM II STABILITY_ASSEMBLY FACTOR HCF136, CHLOROPLASTIC"/>
    <property type="match status" value="1"/>
</dbReference>
<protein>
    <recommendedName>
        <fullName evidence="5">Photosynthesis system II assembly factor Ycf48/Hcf136-like domain-containing protein</fullName>
    </recommendedName>
</protein>
<feature type="signal peptide" evidence="4">
    <location>
        <begin position="1"/>
        <end position="30"/>
    </location>
</feature>
<gene>
    <name evidence="6" type="ORF">E4634_19920</name>
</gene>
<dbReference type="InterPro" id="IPR028203">
    <property type="entry name" value="PSII_CF48-like_dom"/>
</dbReference>
<dbReference type="GO" id="GO:0015979">
    <property type="term" value="P:photosynthesis"/>
    <property type="evidence" value="ECO:0007669"/>
    <property type="project" value="UniProtKB-KW"/>
</dbReference>
<dbReference type="SUPFAM" id="SSF50939">
    <property type="entry name" value="Sialidases"/>
    <property type="match status" value="1"/>
</dbReference>
<feature type="chain" id="PRO_5021267717" description="Photosynthesis system II assembly factor Ycf48/Hcf136-like domain-containing protein" evidence="4">
    <location>
        <begin position="31"/>
        <end position="383"/>
    </location>
</feature>
<keyword evidence="7" id="KW-1185">Reference proteome</keyword>
<evidence type="ECO:0000313" key="7">
    <source>
        <dbReference type="Proteomes" id="UP000298050"/>
    </source>
</evidence>
<feature type="coiled-coil region" evidence="3">
    <location>
        <begin position="126"/>
        <end position="175"/>
    </location>
</feature>
<dbReference type="InterPro" id="IPR015943">
    <property type="entry name" value="WD40/YVTN_repeat-like_dom_sf"/>
</dbReference>
<keyword evidence="2" id="KW-0604">Photosystem II</keyword>
<dbReference type="OrthoDB" id="9813892at2"/>
<dbReference type="PANTHER" id="PTHR47199">
    <property type="entry name" value="PHOTOSYSTEM II STABILITY/ASSEMBLY FACTOR HCF136, CHLOROPLASTIC"/>
    <property type="match status" value="1"/>
</dbReference>
<evidence type="ECO:0000256" key="1">
    <source>
        <dbReference type="ARBA" id="ARBA00022531"/>
    </source>
</evidence>
<evidence type="ECO:0000256" key="3">
    <source>
        <dbReference type="SAM" id="Coils"/>
    </source>
</evidence>
<dbReference type="AlphaFoldDB" id="A0A4Z0LUX2"/>